<evidence type="ECO:0000313" key="1">
    <source>
        <dbReference type="EMBL" id="QJA62099.1"/>
    </source>
</evidence>
<dbReference type="AlphaFoldDB" id="A0A6M3IWS7"/>
<reference evidence="1" key="1">
    <citation type="submission" date="2020-03" db="EMBL/GenBank/DDBJ databases">
        <title>The deep terrestrial virosphere.</title>
        <authorList>
            <person name="Holmfeldt K."/>
            <person name="Nilsson E."/>
            <person name="Simone D."/>
            <person name="Lopez-Fernandez M."/>
            <person name="Wu X."/>
            <person name="de Brujin I."/>
            <person name="Lundin D."/>
            <person name="Andersson A."/>
            <person name="Bertilsson S."/>
            <person name="Dopson M."/>
        </authorList>
    </citation>
    <scope>NUCLEOTIDE SEQUENCE</scope>
    <source>
        <strain evidence="2">MM415A00493</strain>
        <strain evidence="1">MM415B00826</strain>
    </source>
</reference>
<accession>A0A6M3IWS7</accession>
<name>A0A6M3IWS7_9ZZZZ</name>
<protein>
    <recommendedName>
        <fullName evidence="3">Tail assembly chaperone</fullName>
    </recommendedName>
</protein>
<evidence type="ECO:0008006" key="3">
    <source>
        <dbReference type="Google" id="ProtNLM"/>
    </source>
</evidence>
<gene>
    <name evidence="2" type="ORF">MM415A00493_0029</name>
    <name evidence="1" type="ORF">MM415B00826_0010</name>
</gene>
<dbReference type="EMBL" id="MT141462">
    <property type="protein sequence ID" value="QJA62099.1"/>
    <property type="molecule type" value="Genomic_DNA"/>
</dbReference>
<evidence type="ECO:0000313" key="2">
    <source>
        <dbReference type="EMBL" id="QJA81785.1"/>
    </source>
</evidence>
<sequence>MTEVNILEEAKPKTLKLSDGKDYKLPPIDMTTLANIEKTMGFGLGRLQTKLENETMTTMRALIYALLKEEQPELDIDKVGRLITLNEISSISGTISEIMAMSS</sequence>
<dbReference type="EMBL" id="MT142469">
    <property type="protein sequence ID" value="QJA81785.1"/>
    <property type="molecule type" value="Genomic_DNA"/>
</dbReference>
<organism evidence="1">
    <name type="scientific">viral metagenome</name>
    <dbReference type="NCBI Taxonomy" id="1070528"/>
    <lineage>
        <taxon>unclassified sequences</taxon>
        <taxon>metagenomes</taxon>
        <taxon>organismal metagenomes</taxon>
    </lineage>
</organism>
<proteinExistence type="predicted"/>